<feature type="domain" description="Fido" evidence="3">
    <location>
        <begin position="357"/>
        <end position="501"/>
    </location>
</feature>
<keyword evidence="2" id="KW-0547">Nucleotide-binding</keyword>
<sequence>MATPSDKLATSLIALKQLQDEGLVAIRSSQLSRTHRERLLNSGFLVEVMKGWYIPARPDETQGESTAWYASFWAFSSSYLNERFGAEWCLSPEQSLNLLTGDWTVPRQLMVRAPRGGNKPLPLPHQTSIFDIRMDLPPASDLEVRDGIRLYALSSALVTVGPTAFQTNPITLRTALAMVRDASDVLGRLLDGGHSVIAGRLAAAFRSIGSEQIANDIVGAMRAAGYVINEANPFTDSQQTPISLQETSPYVNRLGMTWQRMREQVLDHFPRPPQTPVDKGTYLERVDDVYVTDAYHSLSIEGYRVSTELIERVRSGSWNPDNHAADMNHRDALAARGYWLAFQRVKQSLGSILDGKNAGMVAQQDHGSWYRELFAPSVTAGILRPGDLAGYRNGPVYIRRSKHVPPRHEAVRELMPAFFRLLQEESDPAVRVVLGHFVFVYIHPYFDGNGRMGRFMMNAMLAAGGYQWTVVPVEDRSDYMAALETASVEGNLAPFSQFIGQLVDRMTAMIGGSAPAARAPNGS</sequence>
<dbReference type="GO" id="GO:0005524">
    <property type="term" value="F:ATP binding"/>
    <property type="evidence" value="ECO:0007669"/>
    <property type="project" value="UniProtKB-KW"/>
</dbReference>
<gene>
    <name evidence="4" type="ORF">E4167_30610</name>
</gene>
<dbReference type="RefSeq" id="WP_141123600.1">
    <property type="nucleotide sequence ID" value="NZ_CP039631.3"/>
</dbReference>
<dbReference type="Proteomes" id="UP000298274">
    <property type="component" value="Chromosome"/>
</dbReference>
<accession>A0A4P7YAQ1</accession>
<dbReference type="SUPFAM" id="SSF140931">
    <property type="entry name" value="Fic-like"/>
    <property type="match status" value="1"/>
</dbReference>
<evidence type="ECO:0000256" key="1">
    <source>
        <dbReference type="PIRSR" id="PIRSR640198-1"/>
    </source>
</evidence>
<dbReference type="Gene3D" id="1.10.3290.10">
    <property type="entry name" value="Fido-like domain"/>
    <property type="match status" value="1"/>
</dbReference>
<dbReference type="EMBL" id="CP039631">
    <property type="protein sequence ID" value="QCG68257.1"/>
    <property type="molecule type" value="Genomic_DNA"/>
</dbReference>
<protein>
    <submittedName>
        <fullName evidence="4">Fic family protein</fullName>
    </submittedName>
</protein>
<evidence type="ECO:0000313" key="4">
    <source>
        <dbReference type="EMBL" id="QCG68257.1"/>
    </source>
</evidence>
<proteinExistence type="predicted"/>
<dbReference type="InterPro" id="IPR036597">
    <property type="entry name" value="Fido-like_dom_sf"/>
</dbReference>
<evidence type="ECO:0000256" key="2">
    <source>
        <dbReference type="PIRSR" id="PIRSR640198-2"/>
    </source>
</evidence>
<dbReference type="AlphaFoldDB" id="A0A4P7YAQ1"/>
<reference evidence="5" key="1">
    <citation type="submission" date="2019-04" db="EMBL/GenBank/DDBJ databases">
        <title>Complete genome sequence of Pseudomonas veronii strain PVy, a versatile degrader capable of using multiple contaminants as sole carbon sources.</title>
        <authorList>
            <person name="Lopez-Echartea E."/>
            <person name="Ridl J."/>
            <person name="Pajer P."/>
            <person name="Strejcek M."/>
            <person name="Suman J."/>
            <person name="Uhlik O."/>
        </authorList>
    </citation>
    <scope>NUCLEOTIDE SEQUENCE [LARGE SCALE GENOMIC DNA]</scope>
    <source>
        <strain evidence="5">Pvy</strain>
    </source>
</reference>
<feature type="active site" evidence="1">
    <location>
        <position position="443"/>
    </location>
</feature>
<organism evidence="4 5">
    <name type="scientific">Pseudomonas veronii</name>
    <dbReference type="NCBI Taxonomy" id="76761"/>
    <lineage>
        <taxon>Bacteria</taxon>
        <taxon>Pseudomonadati</taxon>
        <taxon>Pseudomonadota</taxon>
        <taxon>Gammaproteobacteria</taxon>
        <taxon>Pseudomonadales</taxon>
        <taxon>Pseudomonadaceae</taxon>
        <taxon>Pseudomonas</taxon>
    </lineage>
</organism>
<dbReference type="InterPro" id="IPR003812">
    <property type="entry name" value="Fido"/>
</dbReference>
<feature type="binding site" evidence="2">
    <location>
        <begin position="447"/>
        <end position="454"/>
    </location>
    <ligand>
        <name>ATP</name>
        <dbReference type="ChEBI" id="CHEBI:30616"/>
    </ligand>
</feature>
<evidence type="ECO:0000313" key="5">
    <source>
        <dbReference type="Proteomes" id="UP000298274"/>
    </source>
</evidence>
<dbReference type="Pfam" id="PF02661">
    <property type="entry name" value="Fic"/>
    <property type="match status" value="1"/>
</dbReference>
<dbReference type="PROSITE" id="PS51459">
    <property type="entry name" value="FIDO"/>
    <property type="match status" value="1"/>
</dbReference>
<dbReference type="InterPro" id="IPR040198">
    <property type="entry name" value="Fido_containing"/>
</dbReference>
<evidence type="ECO:0000259" key="3">
    <source>
        <dbReference type="PROSITE" id="PS51459"/>
    </source>
</evidence>
<keyword evidence="2" id="KW-0067">ATP-binding</keyword>
<dbReference type="PANTHER" id="PTHR13504">
    <property type="entry name" value="FIDO DOMAIN-CONTAINING PROTEIN DDB_G0283145"/>
    <property type="match status" value="1"/>
</dbReference>
<name>A0A4P7YAQ1_PSEVE</name>
<dbReference type="PANTHER" id="PTHR13504:SF38">
    <property type="entry name" value="FIDO DOMAIN-CONTAINING PROTEIN"/>
    <property type="match status" value="1"/>
</dbReference>